<evidence type="ECO:0000313" key="3">
    <source>
        <dbReference type="Proteomes" id="UP000324800"/>
    </source>
</evidence>
<gene>
    <name evidence="2" type="ORF">EZS28_000461</name>
</gene>
<dbReference type="EMBL" id="SNRW01000037">
    <property type="protein sequence ID" value="KAA6404008.1"/>
    <property type="molecule type" value="Genomic_DNA"/>
</dbReference>
<dbReference type="Proteomes" id="UP000324800">
    <property type="component" value="Unassembled WGS sequence"/>
</dbReference>
<evidence type="ECO:0000313" key="2">
    <source>
        <dbReference type="EMBL" id="KAA6404008.1"/>
    </source>
</evidence>
<dbReference type="OrthoDB" id="6734405at2759"/>
<proteinExistence type="predicted"/>
<comment type="caution">
    <text evidence="2">The sequence shown here is derived from an EMBL/GenBank/DDBJ whole genome shotgun (WGS) entry which is preliminary data.</text>
</comment>
<reference evidence="2 3" key="1">
    <citation type="submission" date="2019-03" db="EMBL/GenBank/DDBJ databases">
        <title>Single cell metagenomics reveals metabolic interactions within the superorganism composed of flagellate Streblomastix strix and complex community of Bacteroidetes bacteria on its surface.</title>
        <authorList>
            <person name="Treitli S.C."/>
            <person name="Kolisko M."/>
            <person name="Husnik F."/>
            <person name="Keeling P."/>
            <person name="Hampl V."/>
        </authorList>
    </citation>
    <scope>NUCLEOTIDE SEQUENCE [LARGE SCALE GENOMIC DNA]</scope>
    <source>
        <strain evidence="2">ST1C</strain>
    </source>
</reference>
<name>A0A5J4X9Q2_9EUKA</name>
<dbReference type="Gene3D" id="3.30.420.10">
    <property type="entry name" value="Ribonuclease H-like superfamily/Ribonuclease H"/>
    <property type="match status" value="1"/>
</dbReference>
<dbReference type="AlphaFoldDB" id="A0A5J4X9Q2"/>
<evidence type="ECO:0000259" key="1">
    <source>
        <dbReference type="Pfam" id="PF03184"/>
    </source>
</evidence>
<dbReference type="Pfam" id="PF03184">
    <property type="entry name" value="DDE_1"/>
    <property type="match status" value="1"/>
</dbReference>
<dbReference type="GO" id="GO:0003676">
    <property type="term" value="F:nucleic acid binding"/>
    <property type="evidence" value="ECO:0007669"/>
    <property type="project" value="InterPro"/>
</dbReference>
<feature type="domain" description="DDE-1" evidence="1">
    <location>
        <begin position="111"/>
        <end position="240"/>
    </location>
</feature>
<accession>A0A5J4X9Q2</accession>
<dbReference type="InterPro" id="IPR036397">
    <property type="entry name" value="RNaseH_sf"/>
</dbReference>
<sequence length="350" mass="39488">MKEVIEDINGKSPSDGVVRRLVDRNSDILESTDAKPIENGRVNVKEVDVRKQEDTLEQEVVGLPHDVIYCINESGIQFFVDARSKNVVVRRQDDATDVNIPINRNEPKMSLLGAISLSCESIPPLLILKGTQWDDKWIPSDVTAGIYADFTYTAKSYITIPVWEGWLGDRFVPAIDAAKERLGTSHKPGVLLCDNHSTHCVEYTRQFLANNNIKLRTIPLHSSKFLQVLDVVSFGTLKGQINKTRDIQGDLPLHDIIRHAIDAYGAATTFLNSRTSLSRSELIQKPGTMRAEAHVISGFFHHLIATRRDIIKYEQIEPQPKKRGRKPTLFGFVNEIEFNSLYNSIDIELE</sequence>
<protein>
    <recommendedName>
        <fullName evidence="1">DDE-1 domain-containing protein</fullName>
    </recommendedName>
</protein>
<dbReference type="InterPro" id="IPR004875">
    <property type="entry name" value="DDE_SF_endonuclease_dom"/>
</dbReference>
<organism evidence="2 3">
    <name type="scientific">Streblomastix strix</name>
    <dbReference type="NCBI Taxonomy" id="222440"/>
    <lineage>
        <taxon>Eukaryota</taxon>
        <taxon>Metamonada</taxon>
        <taxon>Preaxostyla</taxon>
        <taxon>Oxymonadida</taxon>
        <taxon>Streblomastigidae</taxon>
        <taxon>Streblomastix</taxon>
    </lineage>
</organism>